<name>A0ABU3NWX3_9FIRM</name>
<comment type="caution">
    <text evidence="7">The sequence shown here is derived from an EMBL/GenBank/DDBJ whole genome shotgun (WGS) entry which is preliminary data.</text>
</comment>
<feature type="domain" description="dUTPase-like" evidence="6">
    <location>
        <begin position="14"/>
        <end position="100"/>
    </location>
</feature>
<comment type="similarity">
    <text evidence="1">Belongs to the dUTPase family.</text>
</comment>
<sequence>MEPIKVVVKKNQDKAVLPEYATDGAACFDLVAAETVVIPPGETKKITTGLIFEVPAGHVMRVYPRSGVSLKTPLRLANSVGIIDSDYRGEVAILLTNTASRSQHFSHCVYAIDGSELSYGPYGGIPYDQTYVIRAGERIAQGEIIPLPRVEFVENEPSATKRGKKGFGSTGT</sequence>
<evidence type="ECO:0000256" key="2">
    <source>
        <dbReference type="ARBA" id="ARBA00012379"/>
    </source>
</evidence>
<dbReference type="RefSeq" id="WP_413779442.1">
    <property type="nucleotide sequence ID" value="NZ_JAUOZS010000001.1"/>
</dbReference>
<dbReference type="InterPro" id="IPR033704">
    <property type="entry name" value="dUTPase_trimeric"/>
</dbReference>
<keyword evidence="3" id="KW-0378">Hydrolase</keyword>
<dbReference type="InterPro" id="IPR008181">
    <property type="entry name" value="dUTPase"/>
</dbReference>
<evidence type="ECO:0000313" key="8">
    <source>
        <dbReference type="Proteomes" id="UP001254848"/>
    </source>
</evidence>
<dbReference type="Proteomes" id="UP001254848">
    <property type="component" value="Unassembled WGS sequence"/>
</dbReference>
<accession>A0ABU3NWX3</accession>
<evidence type="ECO:0000256" key="1">
    <source>
        <dbReference type="ARBA" id="ARBA00006581"/>
    </source>
</evidence>
<dbReference type="InterPro" id="IPR036157">
    <property type="entry name" value="dUTPase-like_sf"/>
</dbReference>
<dbReference type="Pfam" id="PF00692">
    <property type="entry name" value="dUTPase"/>
    <property type="match status" value="1"/>
</dbReference>
<protein>
    <recommendedName>
        <fullName evidence="2">dUTP diphosphatase</fullName>
        <ecNumber evidence="2">3.6.1.23</ecNumber>
    </recommendedName>
</protein>
<evidence type="ECO:0000256" key="3">
    <source>
        <dbReference type="ARBA" id="ARBA00022801"/>
    </source>
</evidence>
<keyword evidence="8" id="KW-1185">Reference proteome</keyword>
<organism evidence="7 8">
    <name type="scientific">Anaeroselena agilis</name>
    <dbReference type="NCBI Taxonomy" id="3063788"/>
    <lineage>
        <taxon>Bacteria</taxon>
        <taxon>Bacillati</taxon>
        <taxon>Bacillota</taxon>
        <taxon>Negativicutes</taxon>
        <taxon>Acetonemataceae</taxon>
        <taxon>Anaeroselena</taxon>
    </lineage>
</organism>
<dbReference type="EMBL" id="JAUOZS010000001">
    <property type="protein sequence ID" value="MDT8900910.1"/>
    <property type="molecule type" value="Genomic_DNA"/>
</dbReference>
<proteinExistence type="inferred from homology"/>
<dbReference type="PANTHER" id="PTHR11241:SF0">
    <property type="entry name" value="DEOXYURIDINE 5'-TRIPHOSPHATE NUCLEOTIDOHYDROLASE"/>
    <property type="match status" value="1"/>
</dbReference>
<evidence type="ECO:0000256" key="4">
    <source>
        <dbReference type="ARBA" id="ARBA00023080"/>
    </source>
</evidence>
<comment type="catalytic activity">
    <reaction evidence="5">
        <text>dUTP + H2O = dUMP + diphosphate + H(+)</text>
        <dbReference type="Rhea" id="RHEA:10248"/>
        <dbReference type="ChEBI" id="CHEBI:15377"/>
        <dbReference type="ChEBI" id="CHEBI:15378"/>
        <dbReference type="ChEBI" id="CHEBI:33019"/>
        <dbReference type="ChEBI" id="CHEBI:61555"/>
        <dbReference type="ChEBI" id="CHEBI:246422"/>
        <dbReference type="EC" id="3.6.1.23"/>
    </reaction>
</comment>
<evidence type="ECO:0000313" key="7">
    <source>
        <dbReference type="EMBL" id="MDT8900910.1"/>
    </source>
</evidence>
<dbReference type="EC" id="3.6.1.23" evidence="2"/>
<dbReference type="SUPFAM" id="SSF51283">
    <property type="entry name" value="dUTPase-like"/>
    <property type="match status" value="1"/>
</dbReference>
<evidence type="ECO:0000259" key="6">
    <source>
        <dbReference type="Pfam" id="PF00692"/>
    </source>
</evidence>
<dbReference type="Gene3D" id="2.70.40.10">
    <property type="match status" value="1"/>
</dbReference>
<reference evidence="7 8" key="1">
    <citation type="submission" date="2023-07" db="EMBL/GenBank/DDBJ databases">
        <title>The novel representative of Negativicutes class, Anaeroselena agilis gen. nov. sp. nov.</title>
        <authorList>
            <person name="Prokofeva M.I."/>
            <person name="Elcheninov A.G."/>
            <person name="Klyukina A."/>
            <person name="Kublanov I.V."/>
            <person name="Frolov E.N."/>
            <person name="Podosokorskaya O.A."/>
        </authorList>
    </citation>
    <scope>NUCLEOTIDE SEQUENCE [LARGE SCALE GENOMIC DNA]</scope>
    <source>
        <strain evidence="7 8">4137-cl</strain>
    </source>
</reference>
<dbReference type="PANTHER" id="PTHR11241">
    <property type="entry name" value="DEOXYURIDINE 5'-TRIPHOSPHATE NUCLEOTIDOHYDROLASE"/>
    <property type="match status" value="1"/>
</dbReference>
<gene>
    <name evidence="7" type="ORF">Q4T40_06640</name>
</gene>
<evidence type="ECO:0000256" key="5">
    <source>
        <dbReference type="ARBA" id="ARBA00047686"/>
    </source>
</evidence>
<keyword evidence="4" id="KW-0546">Nucleotide metabolism</keyword>
<dbReference type="CDD" id="cd07557">
    <property type="entry name" value="trimeric_dUTPase"/>
    <property type="match status" value="1"/>
</dbReference>
<dbReference type="InterPro" id="IPR029054">
    <property type="entry name" value="dUTPase-like"/>
</dbReference>